<evidence type="ECO:0000256" key="1">
    <source>
        <dbReference type="SAM" id="MobiDB-lite"/>
    </source>
</evidence>
<feature type="region of interest" description="Disordered" evidence="1">
    <location>
        <begin position="1"/>
        <end position="35"/>
    </location>
</feature>
<reference evidence="2 3" key="1">
    <citation type="submission" date="2024-05" db="EMBL/GenBank/DDBJ databases">
        <title>Genome sequencing and assembly of Indian major carp, Cirrhinus mrigala (Hamilton, 1822).</title>
        <authorList>
            <person name="Mohindra V."/>
            <person name="Chowdhury L.M."/>
            <person name="Lal K."/>
            <person name="Jena J.K."/>
        </authorList>
    </citation>
    <scope>NUCLEOTIDE SEQUENCE [LARGE SCALE GENOMIC DNA]</scope>
    <source>
        <strain evidence="2">CM1030</strain>
        <tissue evidence="2">Blood</tissue>
    </source>
</reference>
<organism evidence="2 3">
    <name type="scientific">Cirrhinus mrigala</name>
    <name type="common">Mrigala</name>
    <dbReference type="NCBI Taxonomy" id="683832"/>
    <lineage>
        <taxon>Eukaryota</taxon>
        <taxon>Metazoa</taxon>
        <taxon>Chordata</taxon>
        <taxon>Craniata</taxon>
        <taxon>Vertebrata</taxon>
        <taxon>Euteleostomi</taxon>
        <taxon>Actinopterygii</taxon>
        <taxon>Neopterygii</taxon>
        <taxon>Teleostei</taxon>
        <taxon>Ostariophysi</taxon>
        <taxon>Cypriniformes</taxon>
        <taxon>Cyprinidae</taxon>
        <taxon>Labeoninae</taxon>
        <taxon>Labeonini</taxon>
        <taxon>Cirrhinus</taxon>
    </lineage>
</organism>
<dbReference type="EMBL" id="JAMKFB020000002">
    <property type="protein sequence ID" value="KAL0200470.1"/>
    <property type="molecule type" value="Genomic_DNA"/>
</dbReference>
<protein>
    <submittedName>
        <fullName evidence="2">Uncharacterized protein</fullName>
    </submittedName>
</protein>
<dbReference type="AlphaFoldDB" id="A0ABD0RQU2"/>
<feature type="compositionally biased region" description="Low complexity" evidence="1">
    <location>
        <begin position="1"/>
        <end position="18"/>
    </location>
</feature>
<feature type="non-terminal residue" evidence="2">
    <location>
        <position position="57"/>
    </location>
</feature>
<evidence type="ECO:0000313" key="2">
    <source>
        <dbReference type="EMBL" id="KAL0200470.1"/>
    </source>
</evidence>
<proteinExistence type="predicted"/>
<accession>A0ABD0RQU2</accession>
<evidence type="ECO:0000313" key="3">
    <source>
        <dbReference type="Proteomes" id="UP001529510"/>
    </source>
</evidence>
<feature type="non-terminal residue" evidence="2">
    <location>
        <position position="1"/>
    </location>
</feature>
<sequence>SGPAPAAGPLQAAAPSSGNPVTIPVTGHPADPPLLEVDPALLQTLPRPLQPAALQPQ</sequence>
<keyword evidence="3" id="KW-1185">Reference proteome</keyword>
<gene>
    <name evidence="2" type="ORF">M9458_003657</name>
</gene>
<name>A0ABD0RQU2_CIRMR</name>
<dbReference type="Proteomes" id="UP001529510">
    <property type="component" value="Unassembled WGS sequence"/>
</dbReference>
<comment type="caution">
    <text evidence="2">The sequence shown here is derived from an EMBL/GenBank/DDBJ whole genome shotgun (WGS) entry which is preliminary data.</text>
</comment>